<protein>
    <submittedName>
        <fullName evidence="2">Helicase</fullName>
    </submittedName>
</protein>
<keyword evidence="2" id="KW-0067">ATP-binding</keyword>
<dbReference type="InterPro" id="IPR006171">
    <property type="entry name" value="TOPRIM_dom"/>
</dbReference>
<dbReference type="Pfam" id="PF08273">
    <property type="entry name" value="Zn_Ribbon_Prim"/>
    <property type="match status" value="1"/>
</dbReference>
<gene>
    <name evidence="2" type="ORF">D2T31_11970</name>
</gene>
<reference evidence="2 3" key="1">
    <citation type="submission" date="2019-01" db="EMBL/GenBank/DDBJ databases">
        <title>Sinorhodobacter populi sp. nov. isolated from the symptomatic bark tissue of Populus euramericana canker.</title>
        <authorList>
            <person name="Xu G."/>
        </authorList>
    </citation>
    <scope>NUCLEOTIDE SEQUENCE [LARGE SCALE GENOMIC DNA]</scope>
    <source>
        <strain evidence="2 3">D19-10-3-21</strain>
    </source>
</reference>
<dbReference type="EMBL" id="SAUX01000013">
    <property type="protein sequence ID" value="RWR28823.1"/>
    <property type="molecule type" value="Genomic_DNA"/>
</dbReference>
<proteinExistence type="predicted"/>
<dbReference type="OrthoDB" id="9811157at2"/>
<dbReference type="Proteomes" id="UP000285295">
    <property type="component" value="Unassembled WGS sequence"/>
</dbReference>
<dbReference type="SMART" id="SM00778">
    <property type="entry name" value="Prim_Zn_Ribbon"/>
    <property type="match status" value="1"/>
</dbReference>
<dbReference type="AlphaFoldDB" id="A0A443K814"/>
<accession>A0A443K814</accession>
<dbReference type="CDD" id="cd01029">
    <property type="entry name" value="TOPRIM_primases"/>
    <property type="match status" value="1"/>
</dbReference>
<keyword evidence="2" id="KW-0347">Helicase</keyword>
<evidence type="ECO:0000313" key="2">
    <source>
        <dbReference type="EMBL" id="RWR28823.1"/>
    </source>
</evidence>
<organism evidence="2 3">
    <name type="scientific">Paenirhodobacter populi</name>
    <dbReference type="NCBI Taxonomy" id="2306993"/>
    <lineage>
        <taxon>Bacteria</taxon>
        <taxon>Pseudomonadati</taxon>
        <taxon>Pseudomonadota</taxon>
        <taxon>Alphaproteobacteria</taxon>
        <taxon>Rhodobacterales</taxon>
        <taxon>Rhodobacter group</taxon>
        <taxon>Paenirhodobacter</taxon>
    </lineage>
</organism>
<dbReference type="InterPro" id="IPR013237">
    <property type="entry name" value="Phage_T7_Gp4_N"/>
</dbReference>
<keyword evidence="2" id="KW-0378">Hydrolase</keyword>
<name>A0A443K814_9RHOB</name>
<reference evidence="2 3" key="2">
    <citation type="submission" date="2019-01" db="EMBL/GenBank/DDBJ databases">
        <authorList>
            <person name="Li Y."/>
        </authorList>
    </citation>
    <scope>NUCLEOTIDE SEQUENCE [LARGE SCALE GENOMIC DNA]</scope>
    <source>
        <strain evidence="2 3">D19-10-3-21</strain>
    </source>
</reference>
<dbReference type="InterPro" id="IPR055570">
    <property type="entry name" value="DUF7146"/>
</dbReference>
<keyword evidence="2" id="KW-0547">Nucleotide-binding</keyword>
<dbReference type="RefSeq" id="WP_128237542.1">
    <property type="nucleotide sequence ID" value="NZ_SAUX01000013.1"/>
</dbReference>
<evidence type="ECO:0000259" key="1">
    <source>
        <dbReference type="SMART" id="SM00778"/>
    </source>
</evidence>
<dbReference type="GO" id="GO:0004386">
    <property type="term" value="F:helicase activity"/>
    <property type="evidence" value="ECO:0007669"/>
    <property type="project" value="UniProtKB-KW"/>
</dbReference>
<feature type="domain" description="DNA primase/helicase Gp4 N-terminal Bacteriophage T7-like" evidence="1">
    <location>
        <begin position="31"/>
        <end position="67"/>
    </location>
</feature>
<comment type="caution">
    <text evidence="2">The sequence shown here is derived from an EMBL/GenBank/DDBJ whole genome shotgun (WGS) entry which is preliminary data.</text>
</comment>
<dbReference type="Pfam" id="PF23639">
    <property type="entry name" value="DUF7146"/>
    <property type="match status" value="1"/>
</dbReference>
<dbReference type="GO" id="GO:0008270">
    <property type="term" value="F:zinc ion binding"/>
    <property type="evidence" value="ECO:0007669"/>
    <property type="project" value="InterPro"/>
</dbReference>
<dbReference type="Pfam" id="PF13362">
    <property type="entry name" value="Toprim_3"/>
    <property type="match status" value="1"/>
</dbReference>
<dbReference type="InterPro" id="IPR034154">
    <property type="entry name" value="TOPRIM_DnaG/twinkle"/>
</dbReference>
<dbReference type="SUPFAM" id="SSF57783">
    <property type="entry name" value="Zinc beta-ribbon"/>
    <property type="match status" value="1"/>
</dbReference>
<evidence type="ECO:0000313" key="3">
    <source>
        <dbReference type="Proteomes" id="UP000285295"/>
    </source>
</evidence>
<sequence length="315" mass="34043">MSFHDRTANAARGKWRGILMQLGIPEAFLRDRHGPCPVCGGTKPFRFDDKEGRGSSICTHCGARDGFKLAQDFLGEDFPTVASRIDMIVGNLTPDTTAPKRDLTEADRVQMLRAIYKESRVIERGDVAHRYLSSRHIEELVYPAALRFCPSLKDGEGGVRPAIVAMIGVPGQGKFVSMHRTFLRPDGSGKADMDSPRKLMPGEIPDGACVMLSEWTGSGAIGIAEGIETAMSASAMFQIPVWAAISAGMLAKWSPPAGAEEVVIFGDNDPKFAGQAAAYSLARRIATKPDAPTVTVKIPTMIGTDWADEYMRGKA</sequence>